<keyword evidence="3" id="KW-1185">Reference proteome</keyword>
<evidence type="ECO:0008006" key="4">
    <source>
        <dbReference type="Google" id="ProtNLM"/>
    </source>
</evidence>
<gene>
    <name evidence="2" type="ORF">HG543_05315</name>
</gene>
<name>A0A848L6X5_9BACT</name>
<feature type="signal peptide" evidence="1">
    <location>
        <begin position="1"/>
        <end position="25"/>
    </location>
</feature>
<evidence type="ECO:0000313" key="3">
    <source>
        <dbReference type="Proteomes" id="UP000518300"/>
    </source>
</evidence>
<dbReference type="PROSITE" id="PS51257">
    <property type="entry name" value="PROKAR_LIPOPROTEIN"/>
    <property type="match status" value="1"/>
</dbReference>
<evidence type="ECO:0000256" key="1">
    <source>
        <dbReference type="SAM" id="SignalP"/>
    </source>
</evidence>
<keyword evidence="1" id="KW-0732">Signal</keyword>
<comment type="caution">
    <text evidence="2">The sequence shown here is derived from an EMBL/GenBank/DDBJ whole genome shotgun (WGS) entry which is preliminary data.</text>
</comment>
<organism evidence="2 3">
    <name type="scientific">Pyxidicoccus fallax</name>
    <dbReference type="NCBI Taxonomy" id="394095"/>
    <lineage>
        <taxon>Bacteria</taxon>
        <taxon>Pseudomonadati</taxon>
        <taxon>Myxococcota</taxon>
        <taxon>Myxococcia</taxon>
        <taxon>Myxococcales</taxon>
        <taxon>Cystobacterineae</taxon>
        <taxon>Myxococcaceae</taxon>
        <taxon>Pyxidicoccus</taxon>
    </lineage>
</organism>
<proteinExistence type="predicted"/>
<accession>A0A848L6X5</accession>
<dbReference type="AlphaFoldDB" id="A0A848L6X5"/>
<dbReference type="Proteomes" id="UP000518300">
    <property type="component" value="Unassembled WGS sequence"/>
</dbReference>
<dbReference type="RefSeq" id="WP_169343578.1">
    <property type="nucleotide sequence ID" value="NZ_JABBJJ010000016.1"/>
</dbReference>
<protein>
    <recommendedName>
        <fullName evidence="4">Lipoprotein</fullName>
    </recommendedName>
</protein>
<sequence length="118" mass="12815">MRTRSVLPLYLLLVSVAACSGAQKAGDPSQPPPPPDTPVEVRNLKTVDVNLYALSPTRRLRLGTVPGMTTRSFVIPHQFLGDMDYLRFGMEVIGSDAGALSEQQLPVRPGEQLSLTIQ</sequence>
<feature type="chain" id="PRO_5032873131" description="Lipoprotein" evidence="1">
    <location>
        <begin position="26"/>
        <end position="118"/>
    </location>
</feature>
<dbReference type="EMBL" id="JABBJJ010000016">
    <property type="protein sequence ID" value="NMO14277.1"/>
    <property type="molecule type" value="Genomic_DNA"/>
</dbReference>
<evidence type="ECO:0000313" key="2">
    <source>
        <dbReference type="EMBL" id="NMO14277.1"/>
    </source>
</evidence>
<reference evidence="2 3" key="1">
    <citation type="submission" date="2020-04" db="EMBL/GenBank/DDBJ databases">
        <title>Draft genome of Pyxidicoccus fallax type strain.</title>
        <authorList>
            <person name="Whitworth D.E."/>
        </authorList>
    </citation>
    <scope>NUCLEOTIDE SEQUENCE [LARGE SCALE GENOMIC DNA]</scope>
    <source>
        <strain evidence="2 3">DSM 14698</strain>
    </source>
</reference>